<comment type="caution">
    <text evidence="3">The sequence shown here is derived from an EMBL/GenBank/DDBJ whole genome shotgun (WGS) entry which is preliminary data.</text>
</comment>
<dbReference type="PANTHER" id="PTHR48094:SF12">
    <property type="entry name" value="PARKINSON DISEASE PROTEIN 7 HOMOLOG"/>
    <property type="match status" value="1"/>
</dbReference>
<dbReference type="GO" id="GO:0016301">
    <property type="term" value="F:kinase activity"/>
    <property type="evidence" value="ECO:0007669"/>
    <property type="project" value="UniProtKB-KW"/>
</dbReference>
<dbReference type="Pfam" id="PF01965">
    <property type="entry name" value="DJ-1_PfpI"/>
    <property type="match status" value="1"/>
</dbReference>
<dbReference type="GO" id="GO:1903189">
    <property type="term" value="P:glyoxal metabolic process"/>
    <property type="evidence" value="ECO:0007669"/>
    <property type="project" value="TreeGrafter"/>
</dbReference>
<dbReference type="NCBIfam" id="TIGR01383">
    <property type="entry name" value="not_thiJ"/>
    <property type="match status" value="1"/>
</dbReference>
<feature type="domain" description="DJ-1/PfpI" evidence="2">
    <location>
        <begin position="3"/>
        <end position="165"/>
    </location>
</feature>
<keyword evidence="4" id="KW-1185">Reference proteome</keyword>
<keyword evidence="3" id="KW-0418">Kinase</keyword>
<dbReference type="InterPro" id="IPR050325">
    <property type="entry name" value="Prot/Nucl_acid_deglycase"/>
</dbReference>
<organism evidence="3 4">
    <name type="scientific">Desulfonema ishimotonii</name>
    <dbReference type="NCBI Taxonomy" id="45657"/>
    <lineage>
        <taxon>Bacteria</taxon>
        <taxon>Pseudomonadati</taxon>
        <taxon>Thermodesulfobacteriota</taxon>
        <taxon>Desulfobacteria</taxon>
        <taxon>Desulfobacterales</taxon>
        <taxon>Desulfococcaceae</taxon>
        <taxon>Desulfonema</taxon>
    </lineage>
</organism>
<dbReference type="SUPFAM" id="SSF52317">
    <property type="entry name" value="Class I glutamine amidotransferase-like"/>
    <property type="match status" value="1"/>
</dbReference>
<dbReference type="Gene3D" id="3.40.50.880">
    <property type="match status" value="1"/>
</dbReference>
<dbReference type="InterPro" id="IPR006287">
    <property type="entry name" value="DJ-1"/>
</dbReference>
<keyword evidence="3" id="KW-0808">Transferase</keyword>
<evidence type="ECO:0000313" key="4">
    <source>
        <dbReference type="Proteomes" id="UP000288096"/>
    </source>
</evidence>
<dbReference type="OrthoDB" id="9792284at2"/>
<dbReference type="InterPro" id="IPR002818">
    <property type="entry name" value="DJ-1/PfpI"/>
</dbReference>
<sequence length="185" mass="19055">MAKTALVPIADGTEEIEAICIIDVLRRAGVAVTVASVGELQITASRGVKIVADKKIAECVAETWDLVALPGGMPGAEHLRDSGTLRDILMRQHREGRLYGGICAAPAVVLQHHGLLKNRRATGHPGFAGQLTPHGASAARVVADGNCVTSQGPGTALEFALELVALLCGAEKAGEVAGPMIIAQA</sequence>
<accession>A0A401G194</accession>
<reference evidence="4" key="1">
    <citation type="submission" date="2017-11" db="EMBL/GenBank/DDBJ databases">
        <authorList>
            <person name="Watanabe M."/>
            <person name="Kojima H."/>
        </authorList>
    </citation>
    <scope>NUCLEOTIDE SEQUENCE [LARGE SCALE GENOMIC DNA]</scope>
    <source>
        <strain evidence="4">Tokyo 01</strain>
    </source>
</reference>
<dbReference type="CDD" id="cd03135">
    <property type="entry name" value="GATase1_DJ-1"/>
    <property type="match status" value="1"/>
</dbReference>
<name>A0A401G194_9BACT</name>
<proteinExistence type="predicted"/>
<dbReference type="InterPro" id="IPR029062">
    <property type="entry name" value="Class_I_gatase-like"/>
</dbReference>
<gene>
    <name evidence="3" type="ORF">DENIS_3953</name>
</gene>
<reference evidence="4" key="2">
    <citation type="submission" date="2019-01" db="EMBL/GenBank/DDBJ databases">
        <title>Genome sequence of Desulfonema ishimotonii strain Tokyo 01.</title>
        <authorList>
            <person name="Fukui M."/>
        </authorList>
    </citation>
    <scope>NUCLEOTIDE SEQUENCE [LARGE SCALE GENOMIC DNA]</scope>
    <source>
        <strain evidence="4">Tokyo 01</strain>
    </source>
</reference>
<protein>
    <submittedName>
        <fullName evidence="3">Dihydroxyacetone kinase</fullName>
    </submittedName>
</protein>
<evidence type="ECO:0000313" key="3">
    <source>
        <dbReference type="EMBL" id="GBC62967.1"/>
    </source>
</evidence>
<dbReference type="PANTHER" id="PTHR48094">
    <property type="entry name" value="PROTEIN/NUCLEIC ACID DEGLYCASE DJ-1-RELATED"/>
    <property type="match status" value="1"/>
</dbReference>
<dbReference type="FunFam" id="3.40.50.880:FF:000015">
    <property type="entry name" value="Protein DJ-1 homolog C"/>
    <property type="match status" value="1"/>
</dbReference>
<dbReference type="GO" id="GO:0005737">
    <property type="term" value="C:cytoplasm"/>
    <property type="evidence" value="ECO:0007669"/>
    <property type="project" value="TreeGrafter"/>
</dbReference>
<evidence type="ECO:0000256" key="1">
    <source>
        <dbReference type="ARBA" id="ARBA00022737"/>
    </source>
</evidence>
<dbReference type="AlphaFoldDB" id="A0A401G194"/>
<evidence type="ECO:0000259" key="2">
    <source>
        <dbReference type="Pfam" id="PF01965"/>
    </source>
</evidence>
<keyword evidence="1" id="KW-0677">Repeat</keyword>
<dbReference type="EMBL" id="BEXT01000001">
    <property type="protein sequence ID" value="GBC62967.1"/>
    <property type="molecule type" value="Genomic_DNA"/>
</dbReference>
<dbReference type="Proteomes" id="UP000288096">
    <property type="component" value="Unassembled WGS sequence"/>
</dbReference>